<keyword evidence="3" id="KW-1185">Reference proteome</keyword>
<dbReference type="PANTHER" id="PTHR38075">
    <property type="entry name" value="DUF4139 DOMAIN-CONTAINING PROTEIN"/>
    <property type="match status" value="1"/>
</dbReference>
<dbReference type="AlphaFoldDB" id="A0A7X0H3H0"/>
<feature type="signal peptide" evidence="1">
    <location>
        <begin position="1"/>
        <end position="25"/>
    </location>
</feature>
<keyword evidence="1" id="KW-0732">Signal</keyword>
<evidence type="ECO:0000313" key="2">
    <source>
        <dbReference type="EMBL" id="MBB6428540.1"/>
    </source>
</evidence>
<sequence length="407" mass="45519">MKSSCRLLLLCCLVGVVFVPTPAEARIKLITLPVRERVEIQLDHATATLVEEERIVPLVQGVNQVDFSWANTQIDPSTIVFRVLGTDPNVPQVIGEQPEVNVLSVTYPPGENALVWQVSSSSSTSVAVRISYLIGGLTKGFNYRAIAENDESTLTLSQYIRVQNFAGEAYDDTEIYAGLGDAFLKPIGVNETKQMLVQRFENVPVTKTYTADLHRFGWLDQSQNKLRVPMHYRIENTEELGLGQEALPAGKVRIFQKDSPEPDATTAFLGEDFAKHTPIGNHADLFLGVAQDIVVKRTLESRQDDRLAGNLYDRRVVMKYEIENFKDEPVTLKLAEQIEMLRREFGLHASQPAEWVVGQATTLDDGDLVADETDQNQVTFSVDLPQRDGDEAETVTVLLELVFKNQW</sequence>
<dbReference type="RefSeq" id="WP_184675773.1">
    <property type="nucleotide sequence ID" value="NZ_JACHGY010000001.1"/>
</dbReference>
<protein>
    <recommendedName>
        <fullName evidence="4">DUF4139 domain-containing protein</fullName>
    </recommendedName>
</protein>
<reference evidence="2 3" key="1">
    <citation type="submission" date="2020-08" db="EMBL/GenBank/DDBJ databases">
        <title>Genomic Encyclopedia of Type Strains, Phase IV (KMG-IV): sequencing the most valuable type-strain genomes for metagenomic binning, comparative biology and taxonomic classification.</title>
        <authorList>
            <person name="Goeker M."/>
        </authorList>
    </citation>
    <scope>NUCLEOTIDE SEQUENCE [LARGE SCALE GENOMIC DNA]</scope>
    <source>
        <strain evidence="2 3">DSM 103725</strain>
    </source>
</reference>
<dbReference type="Proteomes" id="UP000541810">
    <property type="component" value="Unassembled WGS sequence"/>
</dbReference>
<dbReference type="EMBL" id="JACHGY010000001">
    <property type="protein sequence ID" value="MBB6428540.1"/>
    <property type="molecule type" value="Genomic_DNA"/>
</dbReference>
<evidence type="ECO:0000313" key="3">
    <source>
        <dbReference type="Proteomes" id="UP000541810"/>
    </source>
</evidence>
<proteinExistence type="predicted"/>
<accession>A0A7X0H3H0</accession>
<dbReference type="PANTHER" id="PTHR38075:SF1">
    <property type="entry name" value="DUF4139 DOMAIN-CONTAINING PROTEIN"/>
    <property type="match status" value="1"/>
</dbReference>
<name>A0A7X0H3H0_9BACT</name>
<evidence type="ECO:0008006" key="4">
    <source>
        <dbReference type="Google" id="ProtNLM"/>
    </source>
</evidence>
<feature type="chain" id="PRO_5031485067" description="DUF4139 domain-containing protein" evidence="1">
    <location>
        <begin position="26"/>
        <end position="407"/>
    </location>
</feature>
<organism evidence="2 3">
    <name type="scientific">Algisphaera agarilytica</name>
    <dbReference type="NCBI Taxonomy" id="1385975"/>
    <lineage>
        <taxon>Bacteria</taxon>
        <taxon>Pseudomonadati</taxon>
        <taxon>Planctomycetota</taxon>
        <taxon>Phycisphaerae</taxon>
        <taxon>Phycisphaerales</taxon>
        <taxon>Phycisphaeraceae</taxon>
        <taxon>Algisphaera</taxon>
    </lineage>
</organism>
<evidence type="ECO:0000256" key="1">
    <source>
        <dbReference type="SAM" id="SignalP"/>
    </source>
</evidence>
<comment type="caution">
    <text evidence="2">The sequence shown here is derived from an EMBL/GenBank/DDBJ whole genome shotgun (WGS) entry which is preliminary data.</text>
</comment>
<gene>
    <name evidence="2" type="ORF">HNQ40_000346</name>
</gene>